<dbReference type="Proteomes" id="UP000076925">
    <property type="component" value="Unassembled WGS sequence"/>
</dbReference>
<reference evidence="1 2" key="1">
    <citation type="journal article" date="2013" name="Genome Biol. Evol.">
        <title>Genomes of Stigonematalean cyanobacteria (subsection V) and the evolution of oxygenic photosynthesis from prokaryotes to plastids.</title>
        <authorList>
            <person name="Dagan T."/>
            <person name="Roettger M."/>
            <person name="Stucken K."/>
            <person name="Landan G."/>
            <person name="Koch R."/>
            <person name="Major P."/>
            <person name="Gould S.B."/>
            <person name="Goremykin V.V."/>
            <person name="Rippka R."/>
            <person name="Tandeau de Marsac N."/>
            <person name="Gugger M."/>
            <person name="Lockhart P.J."/>
            <person name="Allen J.F."/>
            <person name="Brune I."/>
            <person name="Maus I."/>
            <person name="Puhler A."/>
            <person name="Martin W.F."/>
        </authorList>
    </citation>
    <scope>NUCLEOTIDE SEQUENCE [LARGE SCALE GENOMIC DNA]</scope>
    <source>
        <strain evidence="1 2">PCC 7110</strain>
    </source>
</reference>
<dbReference type="EMBL" id="ANNX02000053">
    <property type="protein sequence ID" value="KYC35058.1"/>
    <property type="molecule type" value="Genomic_DNA"/>
</dbReference>
<evidence type="ECO:0000313" key="2">
    <source>
        <dbReference type="Proteomes" id="UP000076925"/>
    </source>
</evidence>
<dbReference type="AlphaFoldDB" id="A0A139WRJ8"/>
<dbReference type="STRING" id="128403.WA1_10000"/>
<comment type="caution">
    <text evidence="1">The sequence shown here is derived from an EMBL/GenBank/DDBJ whole genome shotgun (WGS) entry which is preliminary data.</text>
</comment>
<accession>A0A139WRJ8</accession>
<organism evidence="1 2">
    <name type="scientific">Scytonema hofmannii PCC 7110</name>
    <dbReference type="NCBI Taxonomy" id="128403"/>
    <lineage>
        <taxon>Bacteria</taxon>
        <taxon>Bacillati</taxon>
        <taxon>Cyanobacteriota</taxon>
        <taxon>Cyanophyceae</taxon>
        <taxon>Nostocales</taxon>
        <taxon>Scytonemataceae</taxon>
        <taxon>Scytonema</taxon>
    </lineage>
</organism>
<sequence length="80" mass="8908">MTYIRKYHRKSLLLCIFTSFLEKQDLACPEFTAVKLLITLLDASGGQTMSVFVAVKVTLAFSKHPTQGTEIIVQSSIAQE</sequence>
<keyword evidence="2" id="KW-1185">Reference proteome</keyword>
<evidence type="ECO:0000313" key="1">
    <source>
        <dbReference type="EMBL" id="KYC35058.1"/>
    </source>
</evidence>
<proteinExistence type="predicted"/>
<protein>
    <submittedName>
        <fullName evidence="1">Uncharacterized protein</fullName>
    </submittedName>
</protein>
<name>A0A139WRJ8_9CYAN</name>
<gene>
    <name evidence="1" type="ORF">WA1_10000</name>
</gene>